<dbReference type="Gene3D" id="1.10.2080.10">
    <property type="entry name" value="Insect odorant-binding protein A10/Ejaculatory bulb-specific protein 3"/>
    <property type="match status" value="1"/>
</dbReference>
<gene>
    <name evidence="2" type="primary">CSP3</name>
</gene>
<evidence type="ECO:0000256" key="1">
    <source>
        <dbReference type="SAM" id="SignalP"/>
    </source>
</evidence>
<dbReference type="InterPro" id="IPR036682">
    <property type="entry name" value="OS_D_A10/PebIII_sf"/>
</dbReference>
<dbReference type="EMBL" id="MG719247">
    <property type="protein sequence ID" value="AYN07331.1"/>
    <property type="molecule type" value="mRNA"/>
</dbReference>
<feature type="chain" id="PRO_5018226107" evidence="1">
    <location>
        <begin position="22"/>
        <end position="140"/>
    </location>
</feature>
<dbReference type="SUPFAM" id="SSF100910">
    <property type="entry name" value="Chemosensory protein Csp2"/>
    <property type="match status" value="1"/>
</dbReference>
<keyword evidence="1" id="KW-0732">Signal</keyword>
<protein>
    <submittedName>
        <fullName evidence="2">Chemosensory protein 3</fullName>
    </submittedName>
</protein>
<feature type="signal peptide" evidence="1">
    <location>
        <begin position="1"/>
        <end position="21"/>
    </location>
</feature>
<dbReference type="AlphaFoldDB" id="A0A3G2GRR8"/>
<dbReference type="Pfam" id="PF03392">
    <property type="entry name" value="OS-D"/>
    <property type="match status" value="1"/>
</dbReference>
<reference evidence="2" key="1">
    <citation type="submission" date="2017-12" db="EMBL/GenBank/DDBJ databases">
        <authorList>
            <person name="Song Y."/>
        </authorList>
    </citation>
    <scope>NUCLEOTIDE SEQUENCE</scope>
    <source>
        <tissue evidence="2">Antennae</tissue>
    </source>
</reference>
<organism evidence="2">
    <name type="scientific">Yemma signatus</name>
    <dbReference type="NCBI Taxonomy" id="300820"/>
    <lineage>
        <taxon>Eukaryota</taxon>
        <taxon>Metazoa</taxon>
        <taxon>Ecdysozoa</taxon>
        <taxon>Arthropoda</taxon>
        <taxon>Hexapoda</taxon>
        <taxon>Insecta</taxon>
        <taxon>Pterygota</taxon>
        <taxon>Neoptera</taxon>
        <taxon>Paraneoptera</taxon>
        <taxon>Hemiptera</taxon>
        <taxon>Heteroptera</taxon>
        <taxon>Panheteroptera</taxon>
        <taxon>Pentatomomorpha</taxon>
        <taxon>Lygaeoidea</taxon>
        <taxon>Berytidae</taxon>
        <taxon>Yemma</taxon>
    </lineage>
</organism>
<sequence length="140" mass="16242">MWPVAHLLAAAVVVLATPALAAQNYQDMDEETLYRFIFDDVDIDHIILNDRICDVYLRCFFNTGPCTNLAAAIRSKIPEVFETVCGKCTLKQKKIWKHAMDLFIPRRPKEWERLLSIYDPEGKFWPNIKVFRETPLPDGE</sequence>
<dbReference type="InterPro" id="IPR005055">
    <property type="entry name" value="A10/PebIII"/>
</dbReference>
<name>A0A3G2GRR8_9HEMI</name>
<evidence type="ECO:0000313" key="2">
    <source>
        <dbReference type="EMBL" id="AYN07331.1"/>
    </source>
</evidence>
<dbReference type="PANTHER" id="PTHR11257:SF13">
    <property type="entry name" value="GEO07322P1"/>
    <property type="match status" value="1"/>
</dbReference>
<accession>A0A3G2GRR8</accession>
<dbReference type="PANTHER" id="PTHR11257">
    <property type="entry name" value="CHEMOSENSORY PROTEIN-RELATED"/>
    <property type="match status" value="1"/>
</dbReference>
<proteinExistence type="evidence at transcript level"/>